<dbReference type="GO" id="GO:0007005">
    <property type="term" value="P:mitochondrion organization"/>
    <property type="evidence" value="ECO:0007669"/>
    <property type="project" value="UniProtKB-ARBA"/>
</dbReference>
<accession>A0A813R5F5</accession>
<name>A0A813R5F5_9BILA</name>
<comment type="subcellular location">
    <subcellularLocation>
        <location evidence="1">Membrane</location>
    </subcellularLocation>
</comment>
<evidence type="ECO:0000313" key="9">
    <source>
        <dbReference type="EMBL" id="CAF1300964.1"/>
    </source>
</evidence>
<dbReference type="EMBL" id="CAJNOL010001158">
    <property type="protein sequence ID" value="CAF1300964.1"/>
    <property type="molecule type" value="Genomic_DNA"/>
</dbReference>
<feature type="transmembrane region" description="Helical" evidence="6">
    <location>
        <begin position="381"/>
        <end position="402"/>
    </location>
</feature>
<dbReference type="EMBL" id="CAJNOH010000027">
    <property type="protein sequence ID" value="CAF0778879.1"/>
    <property type="molecule type" value="Genomic_DNA"/>
</dbReference>
<evidence type="ECO:0000256" key="1">
    <source>
        <dbReference type="ARBA" id="ARBA00004370"/>
    </source>
</evidence>
<keyword evidence="4" id="KW-0342">GTP-binding</keyword>
<evidence type="ECO:0000313" key="11">
    <source>
        <dbReference type="Proteomes" id="UP000663870"/>
    </source>
</evidence>
<dbReference type="AlphaFoldDB" id="A0A813R5F5"/>
<dbReference type="InterPro" id="IPR027094">
    <property type="entry name" value="Mitofusin_fam"/>
</dbReference>
<evidence type="ECO:0000256" key="4">
    <source>
        <dbReference type="ARBA" id="ARBA00023134"/>
    </source>
</evidence>
<evidence type="ECO:0000313" key="8">
    <source>
        <dbReference type="EMBL" id="CAF0778879.1"/>
    </source>
</evidence>
<dbReference type="SUPFAM" id="SSF52540">
    <property type="entry name" value="P-loop containing nucleoside triphosphate hydrolases"/>
    <property type="match status" value="1"/>
</dbReference>
<evidence type="ECO:0000313" key="10">
    <source>
        <dbReference type="Proteomes" id="UP000663854"/>
    </source>
</evidence>
<dbReference type="InterPro" id="IPR027417">
    <property type="entry name" value="P-loop_NTPase"/>
</dbReference>
<reference evidence="8" key="1">
    <citation type="submission" date="2021-02" db="EMBL/GenBank/DDBJ databases">
        <authorList>
            <person name="Nowell W R."/>
        </authorList>
    </citation>
    <scope>NUCLEOTIDE SEQUENCE</scope>
</reference>
<gene>
    <name evidence="9" type="ORF">JXQ802_LOCUS29500</name>
    <name evidence="8" type="ORF">PYM288_LOCUS3513</name>
</gene>
<proteinExistence type="predicted"/>
<evidence type="ECO:0000256" key="5">
    <source>
        <dbReference type="ARBA" id="ARBA00023136"/>
    </source>
</evidence>
<dbReference type="GO" id="GO:0016020">
    <property type="term" value="C:membrane"/>
    <property type="evidence" value="ECO:0007669"/>
    <property type="project" value="UniProtKB-SubCell"/>
</dbReference>
<keyword evidence="2" id="KW-0547">Nucleotide-binding</keyword>
<keyword evidence="3" id="KW-0378">Hydrolase</keyword>
<evidence type="ECO:0000259" key="7">
    <source>
        <dbReference type="Pfam" id="PF01926"/>
    </source>
</evidence>
<feature type="domain" description="G" evidence="7">
    <location>
        <begin position="65"/>
        <end position="208"/>
    </location>
</feature>
<keyword evidence="6" id="KW-1133">Transmembrane helix</keyword>
<keyword evidence="6" id="KW-0812">Transmembrane</keyword>
<sequence>MTSTMMNNNKSSSTLPESMQRMITPHYEQIVNEIENIYHHPDIGLVTIARWLGLSIMAPNKKISILLIGNHSAGKSSLVNWYIEDNVQRTGVAIETQGISIITSGKRRESLMGPATMRLFPYLDPLGNIPGLLNYLTTEISSSKQKKFPIVSFIDTPGLVDGAMAYPFDVEQAILWLGNHVDLIFVLFDPIGQALCKRTLTLVEQLNKSNPEKMHYYLAKADEAGSDRDRHRVLMQIVQNLCRQPEISKTNFDMPTIYLPDLAKETRCTNQIHEVCSTIDHAVFSGVQKSLNTLHNDCKRLEECINERLVLHEKTQVKHRSWSIKLSIVQFISLLLVILSFILLLRRYLETSHLKIPIVFLDESSTSWQINSTLNSIDDFLFYPAYSLLLLIIFVNGLIFFIGRFIKNRQKDVLNAREKKMFIAFKHHLETNVGVKQKNLYESFLAEAID</sequence>
<dbReference type="GO" id="GO:0005525">
    <property type="term" value="F:GTP binding"/>
    <property type="evidence" value="ECO:0007669"/>
    <property type="project" value="UniProtKB-KW"/>
</dbReference>
<evidence type="ECO:0000256" key="2">
    <source>
        <dbReference type="ARBA" id="ARBA00022741"/>
    </source>
</evidence>
<dbReference type="PANTHER" id="PTHR10465:SF4">
    <property type="entry name" value="DYNAMIN N-TERMINAL DOMAIN-CONTAINING PROTEIN"/>
    <property type="match status" value="1"/>
</dbReference>
<dbReference type="Proteomes" id="UP000663854">
    <property type="component" value="Unassembled WGS sequence"/>
</dbReference>
<feature type="transmembrane region" description="Helical" evidence="6">
    <location>
        <begin position="326"/>
        <end position="345"/>
    </location>
</feature>
<dbReference type="GO" id="GO:0003924">
    <property type="term" value="F:GTPase activity"/>
    <property type="evidence" value="ECO:0007669"/>
    <property type="project" value="InterPro"/>
</dbReference>
<dbReference type="InterPro" id="IPR006073">
    <property type="entry name" value="GTP-bd"/>
</dbReference>
<keyword evidence="11" id="KW-1185">Reference proteome</keyword>
<comment type="caution">
    <text evidence="8">The sequence shown here is derived from an EMBL/GenBank/DDBJ whole genome shotgun (WGS) entry which is preliminary data.</text>
</comment>
<organism evidence="8 10">
    <name type="scientific">Rotaria sordida</name>
    <dbReference type="NCBI Taxonomy" id="392033"/>
    <lineage>
        <taxon>Eukaryota</taxon>
        <taxon>Metazoa</taxon>
        <taxon>Spiralia</taxon>
        <taxon>Gnathifera</taxon>
        <taxon>Rotifera</taxon>
        <taxon>Eurotatoria</taxon>
        <taxon>Bdelloidea</taxon>
        <taxon>Philodinida</taxon>
        <taxon>Philodinidae</taxon>
        <taxon>Rotaria</taxon>
    </lineage>
</organism>
<dbReference type="Gene3D" id="3.40.50.300">
    <property type="entry name" value="P-loop containing nucleotide triphosphate hydrolases"/>
    <property type="match status" value="1"/>
</dbReference>
<dbReference type="Proteomes" id="UP000663870">
    <property type="component" value="Unassembled WGS sequence"/>
</dbReference>
<dbReference type="Pfam" id="PF01926">
    <property type="entry name" value="MMR_HSR1"/>
    <property type="match status" value="1"/>
</dbReference>
<evidence type="ECO:0000256" key="3">
    <source>
        <dbReference type="ARBA" id="ARBA00022801"/>
    </source>
</evidence>
<evidence type="ECO:0000256" key="6">
    <source>
        <dbReference type="SAM" id="Phobius"/>
    </source>
</evidence>
<protein>
    <recommendedName>
        <fullName evidence="7">G domain-containing protein</fullName>
    </recommendedName>
</protein>
<dbReference type="PANTHER" id="PTHR10465">
    <property type="entry name" value="TRANSMEMBRANE GTPASE FZO1"/>
    <property type="match status" value="1"/>
</dbReference>
<keyword evidence="5 6" id="KW-0472">Membrane</keyword>